<reference evidence="5 6" key="1">
    <citation type="submission" date="2020-04" db="EMBL/GenBank/DDBJ databases">
        <title>Plant Genome Project.</title>
        <authorList>
            <person name="Zhang R.-G."/>
        </authorList>
    </citation>
    <scope>NUCLEOTIDE SEQUENCE [LARGE SCALE GENOMIC DNA]</scope>
    <source>
        <strain evidence="5">YNK0</strain>
        <tissue evidence="5">Leaf</tissue>
    </source>
</reference>
<keyword evidence="1 3" id="KW-0732">Signal</keyword>
<dbReference type="InterPro" id="IPR008176">
    <property type="entry name" value="Defensin_plant"/>
</dbReference>
<feature type="domain" description="Knottins-like" evidence="4">
    <location>
        <begin position="31"/>
        <end position="78"/>
    </location>
</feature>
<dbReference type="AlphaFoldDB" id="A0A835DRR9"/>
<dbReference type="SMART" id="SM00505">
    <property type="entry name" value="Knot1"/>
    <property type="match status" value="1"/>
</dbReference>
<keyword evidence="2" id="KW-1015">Disulfide bond</keyword>
<dbReference type="GO" id="GO:0006952">
    <property type="term" value="P:defense response"/>
    <property type="evidence" value="ECO:0007669"/>
    <property type="project" value="InterPro"/>
</dbReference>
<protein>
    <recommendedName>
        <fullName evidence="4">Knottins-like domain-containing protein</fullName>
    </recommendedName>
</protein>
<dbReference type="OrthoDB" id="1851987at2759"/>
<feature type="chain" id="PRO_5032581852" description="Knottins-like domain-containing protein" evidence="3">
    <location>
        <begin position="30"/>
        <end position="78"/>
    </location>
</feature>
<dbReference type="Gene3D" id="3.30.30.10">
    <property type="entry name" value="Knottin, scorpion toxin-like"/>
    <property type="match status" value="1"/>
</dbReference>
<dbReference type="SUPFAM" id="SSF57095">
    <property type="entry name" value="Scorpion toxin-like"/>
    <property type="match status" value="1"/>
</dbReference>
<keyword evidence="6" id="KW-1185">Reference proteome</keyword>
<dbReference type="Pfam" id="PF00304">
    <property type="entry name" value="Gamma-thionin"/>
    <property type="match status" value="1"/>
</dbReference>
<dbReference type="InterPro" id="IPR003614">
    <property type="entry name" value="Knottins"/>
</dbReference>
<proteinExistence type="predicted"/>
<dbReference type="PANTHER" id="PTHR33147">
    <property type="entry name" value="DEFENSIN-LIKE PROTEIN 1"/>
    <property type="match status" value="1"/>
</dbReference>
<dbReference type="EMBL" id="JABCRI010000002">
    <property type="protein sequence ID" value="KAF8410569.1"/>
    <property type="molecule type" value="Genomic_DNA"/>
</dbReference>
<dbReference type="OMA" id="KQCIRVE"/>
<feature type="signal peptide" evidence="3">
    <location>
        <begin position="1"/>
        <end position="29"/>
    </location>
</feature>
<name>A0A835DRR9_TETSI</name>
<organism evidence="5 6">
    <name type="scientific">Tetracentron sinense</name>
    <name type="common">Spur-leaf</name>
    <dbReference type="NCBI Taxonomy" id="13715"/>
    <lineage>
        <taxon>Eukaryota</taxon>
        <taxon>Viridiplantae</taxon>
        <taxon>Streptophyta</taxon>
        <taxon>Embryophyta</taxon>
        <taxon>Tracheophyta</taxon>
        <taxon>Spermatophyta</taxon>
        <taxon>Magnoliopsida</taxon>
        <taxon>Trochodendrales</taxon>
        <taxon>Trochodendraceae</taxon>
        <taxon>Tetracentron</taxon>
    </lineage>
</organism>
<evidence type="ECO:0000313" key="6">
    <source>
        <dbReference type="Proteomes" id="UP000655225"/>
    </source>
</evidence>
<dbReference type="PANTHER" id="PTHR33147:SF46">
    <property type="entry name" value="DEFENSIN-LIKE PROTEIN 19"/>
    <property type="match status" value="1"/>
</dbReference>
<gene>
    <name evidence="5" type="ORF">HHK36_003100</name>
</gene>
<dbReference type="CDD" id="cd00107">
    <property type="entry name" value="Knot1"/>
    <property type="match status" value="1"/>
</dbReference>
<dbReference type="PROSITE" id="PS00940">
    <property type="entry name" value="GAMMA_THIONIN"/>
    <property type="match status" value="1"/>
</dbReference>
<evidence type="ECO:0000256" key="2">
    <source>
        <dbReference type="ARBA" id="ARBA00023157"/>
    </source>
</evidence>
<evidence type="ECO:0000313" key="5">
    <source>
        <dbReference type="EMBL" id="KAF8410569.1"/>
    </source>
</evidence>
<evidence type="ECO:0000256" key="3">
    <source>
        <dbReference type="SAM" id="SignalP"/>
    </source>
</evidence>
<dbReference type="InterPro" id="IPR036574">
    <property type="entry name" value="Scorpion_toxin-like_sf"/>
</dbReference>
<evidence type="ECO:0000259" key="4">
    <source>
        <dbReference type="SMART" id="SM00505"/>
    </source>
</evidence>
<accession>A0A835DRR9</accession>
<dbReference type="Proteomes" id="UP000655225">
    <property type="component" value="Unassembled WGS sequence"/>
</dbReference>
<comment type="caution">
    <text evidence="5">The sequence shown here is derived from an EMBL/GenBank/DDBJ whole genome shotgun (WGS) entry which is preliminary data.</text>
</comment>
<evidence type="ECO:0000256" key="1">
    <source>
        <dbReference type="ARBA" id="ARBA00022729"/>
    </source>
</evidence>
<sequence length="78" mass="8799">MAKPLVSFLTFFALLLLLFAAFEMPMADAKTCTKRSRTWFGLCLNSNGCNRQCKKWEGAKHGACHAQFQGTACFCYYC</sequence>